<dbReference type="SUPFAM" id="SSF54593">
    <property type="entry name" value="Glyoxalase/Bleomycin resistance protein/Dihydroxybiphenyl dioxygenase"/>
    <property type="match status" value="1"/>
</dbReference>
<dbReference type="Pfam" id="PF00903">
    <property type="entry name" value="Glyoxalase"/>
    <property type="match status" value="1"/>
</dbReference>
<protein>
    <recommendedName>
        <fullName evidence="2">Aldoketomutase</fullName>
    </recommendedName>
    <alternativeName>
        <fullName evidence="1">Ketone-aldehyde mutase</fullName>
    </alternativeName>
    <alternativeName>
        <fullName evidence="3">Methylglyoxalase</fullName>
    </alternativeName>
    <alternativeName>
        <fullName evidence="4">S-D-lactoylglutathione methylglyoxal lyase</fullName>
    </alternativeName>
</protein>
<accession>A0ABV9QKL2</accession>
<dbReference type="RefSeq" id="WP_379787914.1">
    <property type="nucleotide sequence ID" value="NZ_JBHSHL010000014.1"/>
</dbReference>
<evidence type="ECO:0000256" key="1">
    <source>
        <dbReference type="ARBA" id="ARBA00030291"/>
    </source>
</evidence>
<evidence type="ECO:0000256" key="2">
    <source>
        <dbReference type="ARBA" id="ARBA00030892"/>
    </source>
</evidence>
<dbReference type="Proteomes" id="UP001595916">
    <property type="component" value="Unassembled WGS sequence"/>
</dbReference>
<evidence type="ECO:0000313" key="6">
    <source>
        <dbReference type="EMBL" id="MFC4804408.1"/>
    </source>
</evidence>
<organism evidence="6 7">
    <name type="scientific">Filifactor villosus</name>
    <dbReference type="NCBI Taxonomy" id="29374"/>
    <lineage>
        <taxon>Bacteria</taxon>
        <taxon>Bacillati</taxon>
        <taxon>Bacillota</taxon>
        <taxon>Clostridia</taxon>
        <taxon>Peptostreptococcales</taxon>
        <taxon>Filifactoraceae</taxon>
        <taxon>Filifactor</taxon>
    </lineage>
</organism>
<dbReference type="InterPro" id="IPR004360">
    <property type="entry name" value="Glyas_Fos-R_dOase_dom"/>
</dbReference>
<feature type="domain" description="VOC" evidence="5">
    <location>
        <begin position="4"/>
        <end position="122"/>
    </location>
</feature>
<reference evidence="7" key="1">
    <citation type="journal article" date="2019" name="Int. J. Syst. Evol. Microbiol.">
        <title>The Global Catalogue of Microorganisms (GCM) 10K type strain sequencing project: providing services to taxonomists for standard genome sequencing and annotation.</title>
        <authorList>
            <consortium name="The Broad Institute Genomics Platform"/>
            <consortium name="The Broad Institute Genome Sequencing Center for Infectious Disease"/>
            <person name="Wu L."/>
            <person name="Ma J."/>
        </authorList>
    </citation>
    <scope>NUCLEOTIDE SEQUENCE [LARGE SCALE GENOMIC DNA]</scope>
    <source>
        <strain evidence="7">CCUG 46385</strain>
    </source>
</reference>
<dbReference type="PANTHER" id="PTHR46036">
    <property type="entry name" value="LACTOYLGLUTATHIONE LYASE"/>
    <property type="match status" value="1"/>
</dbReference>
<evidence type="ECO:0000313" key="7">
    <source>
        <dbReference type="Proteomes" id="UP001595916"/>
    </source>
</evidence>
<dbReference type="InterPro" id="IPR037523">
    <property type="entry name" value="VOC_core"/>
</dbReference>
<evidence type="ECO:0000256" key="3">
    <source>
        <dbReference type="ARBA" id="ARBA00032460"/>
    </source>
</evidence>
<comment type="caution">
    <text evidence="6">The sequence shown here is derived from an EMBL/GenBank/DDBJ whole genome shotgun (WGS) entry which is preliminary data.</text>
</comment>
<keyword evidence="7" id="KW-1185">Reference proteome</keyword>
<sequence length="122" mass="14533">MQFTFAHNNINVLNLEKSMEFYEKALNLKEVRRKEAEDGSFILVYLGDGKSKHQLELTWLRDRTEPYNLGENEFHIAFEVEDMEEAHKLHKEMGCICYENPKMGIYFINDPDNYWLEIVPVK</sequence>
<dbReference type="Gene3D" id="3.10.180.10">
    <property type="entry name" value="2,3-Dihydroxybiphenyl 1,2-Dioxygenase, domain 1"/>
    <property type="match status" value="1"/>
</dbReference>
<proteinExistence type="predicted"/>
<dbReference type="InterPro" id="IPR029068">
    <property type="entry name" value="Glyas_Bleomycin-R_OHBP_Dase"/>
</dbReference>
<dbReference type="PROSITE" id="PS51819">
    <property type="entry name" value="VOC"/>
    <property type="match status" value="1"/>
</dbReference>
<evidence type="ECO:0000259" key="5">
    <source>
        <dbReference type="PROSITE" id="PS51819"/>
    </source>
</evidence>
<evidence type="ECO:0000256" key="4">
    <source>
        <dbReference type="ARBA" id="ARBA00033298"/>
    </source>
</evidence>
<dbReference type="EMBL" id="JBHSHL010000014">
    <property type="protein sequence ID" value="MFC4804408.1"/>
    <property type="molecule type" value="Genomic_DNA"/>
</dbReference>
<gene>
    <name evidence="6" type="ORF">ACFO4R_04865</name>
</gene>
<name>A0ABV9QKL2_9FIRM</name>
<dbReference type="PANTHER" id="PTHR46036:SF5">
    <property type="entry name" value="LACTOYLGLUTATHIONE LYASE"/>
    <property type="match status" value="1"/>
</dbReference>